<dbReference type="SUPFAM" id="SSF81383">
    <property type="entry name" value="F-box domain"/>
    <property type="match status" value="1"/>
</dbReference>
<evidence type="ECO:0000313" key="2">
    <source>
        <dbReference type="EMBL" id="KZV93486.1"/>
    </source>
</evidence>
<feature type="domain" description="F-box" evidence="1">
    <location>
        <begin position="19"/>
        <end position="58"/>
    </location>
</feature>
<dbReference type="InParanoid" id="A0A165IJF5"/>
<sequence>MSSVPPPRGVDYTRLVSSDLLLCIFDGLEQPELLAATGTCRRWRSLALPHRDLFYRMALKVDVHDTDFYWALYTFRENLRYVRDNNFRASVDVDWSVSGPSVGPQGGVLQVRQETPDLCWFNPALTQRVLATAHVMSAIQESLPCLVKIHLTFGAILYKTLEQCIFPHLRHPALQLQELHIQISAPPVFYKVASSTLPRNLFAGNAPKLTNVVLVGVLCATQRSPAFAKVSTVGIYSLPEGVRLPGLFPALRDVSLHVLEKPSDLATVSGFSDQLQSLCVGVAPESKSTWASLAVLAKIPKTRIRFGMYGVQPDEVAFEPFLRDLPPRLLVEIKLNEMPRSVTISVTGYCPDDHAASKDVQRSFDLIGCTPSSLRGLLRRNIGALGARMAELHVHEQFFNILPDIFDVAPILKTLGVFWPACDDPDFYFALPSGHMHSPNLHRFKFENETPKLRASATMDPTRLVAVLCMGRYAVWPEHSAQHDAGSVPKNIFSPARRMAEYETAEYTTCEVCKDFPDCTKSNDFVMESDVPALESVV</sequence>
<dbReference type="Proteomes" id="UP000077266">
    <property type="component" value="Unassembled WGS sequence"/>
</dbReference>
<keyword evidence="3" id="KW-1185">Reference proteome</keyword>
<dbReference type="OrthoDB" id="2746049at2759"/>
<name>A0A165IJF5_EXIGL</name>
<dbReference type="InterPro" id="IPR036047">
    <property type="entry name" value="F-box-like_dom_sf"/>
</dbReference>
<gene>
    <name evidence="2" type="ORF">EXIGLDRAFT_691569</name>
</gene>
<accession>A0A165IJF5</accession>
<dbReference type="InterPro" id="IPR001810">
    <property type="entry name" value="F-box_dom"/>
</dbReference>
<reference evidence="2 3" key="1">
    <citation type="journal article" date="2016" name="Mol. Biol. Evol.">
        <title>Comparative Genomics of Early-Diverging Mushroom-Forming Fungi Provides Insights into the Origins of Lignocellulose Decay Capabilities.</title>
        <authorList>
            <person name="Nagy L.G."/>
            <person name="Riley R."/>
            <person name="Tritt A."/>
            <person name="Adam C."/>
            <person name="Daum C."/>
            <person name="Floudas D."/>
            <person name="Sun H."/>
            <person name="Yadav J.S."/>
            <person name="Pangilinan J."/>
            <person name="Larsson K.H."/>
            <person name="Matsuura K."/>
            <person name="Barry K."/>
            <person name="Labutti K."/>
            <person name="Kuo R."/>
            <person name="Ohm R.A."/>
            <person name="Bhattacharya S.S."/>
            <person name="Shirouzu T."/>
            <person name="Yoshinaga Y."/>
            <person name="Martin F.M."/>
            <person name="Grigoriev I.V."/>
            <person name="Hibbett D.S."/>
        </authorList>
    </citation>
    <scope>NUCLEOTIDE SEQUENCE [LARGE SCALE GENOMIC DNA]</scope>
    <source>
        <strain evidence="2 3">HHB12029</strain>
    </source>
</reference>
<proteinExistence type="predicted"/>
<protein>
    <recommendedName>
        <fullName evidence="1">F-box domain-containing protein</fullName>
    </recommendedName>
</protein>
<organism evidence="2 3">
    <name type="scientific">Exidia glandulosa HHB12029</name>
    <dbReference type="NCBI Taxonomy" id="1314781"/>
    <lineage>
        <taxon>Eukaryota</taxon>
        <taxon>Fungi</taxon>
        <taxon>Dikarya</taxon>
        <taxon>Basidiomycota</taxon>
        <taxon>Agaricomycotina</taxon>
        <taxon>Agaricomycetes</taxon>
        <taxon>Auriculariales</taxon>
        <taxon>Exidiaceae</taxon>
        <taxon>Exidia</taxon>
    </lineage>
</organism>
<dbReference type="AlphaFoldDB" id="A0A165IJF5"/>
<evidence type="ECO:0000259" key="1">
    <source>
        <dbReference type="Pfam" id="PF12937"/>
    </source>
</evidence>
<evidence type="ECO:0000313" key="3">
    <source>
        <dbReference type="Proteomes" id="UP000077266"/>
    </source>
</evidence>
<dbReference type="Gene3D" id="1.20.1280.50">
    <property type="match status" value="1"/>
</dbReference>
<dbReference type="EMBL" id="KV425989">
    <property type="protein sequence ID" value="KZV93486.1"/>
    <property type="molecule type" value="Genomic_DNA"/>
</dbReference>
<dbReference type="Pfam" id="PF12937">
    <property type="entry name" value="F-box-like"/>
    <property type="match status" value="1"/>
</dbReference>